<evidence type="ECO:0000313" key="2">
    <source>
        <dbReference type="EMBL" id="KIX92791.1"/>
    </source>
</evidence>
<protein>
    <submittedName>
        <fullName evidence="2">Uncharacterized protein</fullName>
    </submittedName>
</protein>
<dbReference type="VEuPathDB" id="FungiDB:Z520_11454"/>
<name>A0A0D2I6E1_9EURO</name>
<dbReference type="Proteomes" id="UP000053411">
    <property type="component" value="Unassembled WGS sequence"/>
</dbReference>
<dbReference type="EMBL" id="KN848100">
    <property type="protein sequence ID" value="KIX92791.1"/>
    <property type="molecule type" value="Genomic_DNA"/>
</dbReference>
<gene>
    <name evidence="2" type="ORF">Z520_11454</name>
</gene>
<dbReference type="RefSeq" id="XP_016626914.1">
    <property type="nucleotide sequence ID" value="XM_016781943.1"/>
</dbReference>
<dbReference type="AlphaFoldDB" id="A0A0D2I6E1"/>
<dbReference type="GeneID" id="27717200"/>
<organism evidence="2 3">
    <name type="scientific">Fonsecaea multimorphosa CBS 102226</name>
    <dbReference type="NCBI Taxonomy" id="1442371"/>
    <lineage>
        <taxon>Eukaryota</taxon>
        <taxon>Fungi</taxon>
        <taxon>Dikarya</taxon>
        <taxon>Ascomycota</taxon>
        <taxon>Pezizomycotina</taxon>
        <taxon>Eurotiomycetes</taxon>
        <taxon>Chaetothyriomycetidae</taxon>
        <taxon>Chaetothyriales</taxon>
        <taxon>Herpotrichiellaceae</taxon>
        <taxon>Fonsecaea</taxon>
    </lineage>
</organism>
<reference evidence="2 3" key="1">
    <citation type="submission" date="2015-01" db="EMBL/GenBank/DDBJ databases">
        <title>The Genome Sequence of Fonsecaea multimorphosa CBS 102226.</title>
        <authorList>
            <consortium name="The Broad Institute Genomics Platform"/>
            <person name="Cuomo C."/>
            <person name="de Hoog S."/>
            <person name="Gorbushina A."/>
            <person name="Stielow B."/>
            <person name="Teixiera M."/>
            <person name="Abouelleil A."/>
            <person name="Chapman S.B."/>
            <person name="Priest M."/>
            <person name="Young S.K."/>
            <person name="Wortman J."/>
            <person name="Nusbaum C."/>
            <person name="Birren B."/>
        </authorList>
    </citation>
    <scope>NUCLEOTIDE SEQUENCE [LARGE SCALE GENOMIC DNA]</scope>
    <source>
        <strain evidence="2 3">CBS 102226</strain>
    </source>
</reference>
<proteinExistence type="predicted"/>
<feature type="region of interest" description="Disordered" evidence="1">
    <location>
        <begin position="75"/>
        <end position="100"/>
    </location>
</feature>
<evidence type="ECO:0000256" key="1">
    <source>
        <dbReference type="SAM" id="MobiDB-lite"/>
    </source>
</evidence>
<dbReference type="OrthoDB" id="4144663at2759"/>
<accession>A0A0D2I6E1</accession>
<keyword evidence="3" id="KW-1185">Reference proteome</keyword>
<sequence>MSLRNAVKELRRGIYSSHPAPSSRTHSSWGISCPETTTAAYFDTCPAYLPTTLSHTQPVHSASCRNFLEDTLDSDFDSEEAPPPYMKLSNGDTKPEYSRADPAKTIDANLSRMDGALCLRCNARKAKAWYLRQTGHKSQQITYRGD</sequence>
<evidence type="ECO:0000313" key="3">
    <source>
        <dbReference type="Proteomes" id="UP000053411"/>
    </source>
</evidence>